<sequence>MKNDFEKELQIFLKEHLSVPASFKVNLHQVIIDDRSGTKAEINFTYLNISMEYSISMNVSSKRIQKFIEQINPPYPSNISASNLVYYSYYLNEKQYFPLMLPTTEAGKKRTFENFLKVFQSIYIPRVFNLIELNEQLINDVKESPRNYSYPFLIVMAALNHNKSIEVDLD</sequence>
<evidence type="ECO:0000313" key="2">
    <source>
        <dbReference type="Proteomes" id="UP001321804"/>
    </source>
</evidence>
<name>A0AAU9CP97_9LACO</name>
<dbReference type="AlphaFoldDB" id="A0AAU9CP97"/>
<keyword evidence="2" id="KW-1185">Reference proteome</keyword>
<evidence type="ECO:0000313" key="1">
    <source>
        <dbReference type="EMBL" id="BDR55769.1"/>
    </source>
</evidence>
<dbReference type="KEGG" id="xak:KIMC2_03310"/>
<dbReference type="EMBL" id="AP026801">
    <property type="protein sequence ID" value="BDR55769.1"/>
    <property type="molecule type" value="Genomic_DNA"/>
</dbReference>
<dbReference type="Proteomes" id="UP001321804">
    <property type="component" value="Chromosome"/>
</dbReference>
<protein>
    <submittedName>
        <fullName evidence="1">Uncharacterized protein</fullName>
    </submittedName>
</protein>
<proteinExistence type="predicted"/>
<dbReference type="RefSeq" id="WP_317697341.1">
    <property type="nucleotide sequence ID" value="NZ_AP026801.1"/>
</dbReference>
<gene>
    <name evidence="1" type="ORF">KIMC2_03310</name>
</gene>
<reference evidence="1 2" key="1">
    <citation type="journal article" date="2023" name="Microbiol. Spectr.">
        <title>Symbiosis of Carpenter Bees with Uncharacterized Lactic Acid Bacteria Showing NAD Auxotrophy.</title>
        <authorList>
            <person name="Kawasaki S."/>
            <person name="Ozawa K."/>
            <person name="Mori T."/>
            <person name="Yamamoto A."/>
            <person name="Ito M."/>
            <person name="Ohkuma M."/>
            <person name="Sakamoto M."/>
            <person name="Matsutani M."/>
        </authorList>
    </citation>
    <scope>NUCLEOTIDE SEQUENCE [LARGE SCALE GENOMIC DNA]</scope>
    <source>
        <strain evidence="1 2">KimC2</strain>
    </source>
</reference>
<accession>A0AAU9CP97</accession>
<organism evidence="1 2">
    <name type="scientific">Xylocopilactobacillus apis</name>
    <dbReference type="NCBI Taxonomy" id="2932183"/>
    <lineage>
        <taxon>Bacteria</taxon>
        <taxon>Bacillati</taxon>
        <taxon>Bacillota</taxon>
        <taxon>Bacilli</taxon>
        <taxon>Lactobacillales</taxon>
        <taxon>Lactobacillaceae</taxon>
        <taxon>Xylocopilactobacillus</taxon>
    </lineage>
</organism>